<dbReference type="SUPFAM" id="SSF48371">
    <property type="entry name" value="ARM repeat"/>
    <property type="match status" value="1"/>
</dbReference>
<dbReference type="InterPro" id="IPR011989">
    <property type="entry name" value="ARM-like"/>
</dbReference>
<dbReference type="GO" id="GO:0008360">
    <property type="term" value="P:regulation of cell shape"/>
    <property type="evidence" value="ECO:0007669"/>
    <property type="project" value="TreeGrafter"/>
</dbReference>
<proteinExistence type="predicted"/>
<dbReference type="GO" id="GO:0030866">
    <property type="term" value="P:cortical actin cytoskeleton organization"/>
    <property type="evidence" value="ECO:0007669"/>
    <property type="project" value="TreeGrafter"/>
</dbReference>
<dbReference type="Gene3D" id="1.25.10.10">
    <property type="entry name" value="Leucine-rich Repeat Variant"/>
    <property type="match status" value="1"/>
</dbReference>
<dbReference type="InterPro" id="IPR010472">
    <property type="entry name" value="FH3_dom"/>
</dbReference>
<keyword evidence="1" id="KW-0175">Coiled coil</keyword>
<evidence type="ECO:0000259" key="3">
    <source>
        <dbReference type="PROSITE" id="PS51232"/>
    </source>
</evidence>
<dbReference type="PROSITE" id="PS51232">
    <property type="entry name" value="GBD_FH3"/>
    <property type="match status" value="1"/>
</dbReference>
<dbReference type="SMART" id="SM01139">
    <property type="entry name" value="Drf_FH3"/>
    <property type="match status" value="1"/>
</dbReference>
<sequence>MKRSCSVFSMDEIHQGSERLERTKGIVGEQTHWRPPVYNPEDYLSGLMTRSKGNTPPAPQQPAKEEMALKQFNTTADLLAKLANDLRQAYPSFVQEFVSPSLDGITGLLELLKTIQATQGGTSRRTSMVEELACLQCINHCLRCQETPRRLANSSAGLFALAASIMSNLNKSRVLALQILRKTCEEPGGKGYSPVSDAMSTMRLRFGEPVRFRFLCGVLSSACPELLLAGLAFINSFIESAPGPQAQLYIQAELDQAGYKPLALAKAVPNKSMTDGIQIEVIRWQKLYCDISRMKMKEHELVKEVHVLKDKIKYLEKRLQILHDEKSIVSGNETRLKSRCDELEREVSSLRGRPNQGGSTPAEDEGISSSGQDDGIEREPLIYEMYAVNDDKLIMDRNTKEKEDEETTIDEVIEELQNIINDAETDYNKEHDAKRSADRLNGKYYSRYVQKVNNNNNHPHQVTTHHKHLNDDEMEIVPVKLVPHPPRRSRSSYFEREYSGNSYQFFEDEDSHGKSDSMLSSSNDNENIQPAYYCAQLQQHARLDMTHRNYVKRRETFHYNVQPPPAPSIEIKPDIKNRRGSLDAVLYYAENVEKNHNSTKIYIEGAEERKLKSKSLDRIKDGLDTMVDIVVTNGEGEEAPSVPVRTCSAPNKDLPLQKPPIAPKKTDDVRYATDRTVFLPIKNDPASQTFLLKRGYTNAGLYSGVNTRDINGDYYKNGLNAANLSVSVGKLADLPSGLWSPIRLEATFWSKTRLFVGFSMDARKKSVRKPGGIGGVKKQVCQSGWIKSEHSATTVQVLQPADLPKQKDKCTLLLDPHNYFARRQRRHPPAVKKLQNLPPPKKELIFIDLVQKKRHFSDRQFWDHGFLP</sequence>
<evidence type="ECO:0000256" key="2">
    <source>
        <dbReference type="SAM" id="MobiDB-lite"/>
    </source>
</evidence>
<dbReference type="GO" id="GO:0051015">
    <property type="term" value="F:actin filament binding"/>
    <property type="evidence" value="ECO:0007669"/>
    <property type="project" value="TreeGrafter"/>
</dbReference>
<evidence type="ECO:0000313" key="4">
    <source>
        <dbReference type="EMBL" id="KAF6201364.1"/>
    </source>
</evidence>
<name>A0A8S9WYQ9_APOLU</name>
<dbReference type="GO" id="GO:0016477">
    <property type="term" value="P:cell migration"/>
    <property type="evidence" value="ECO:0007669"/>
    <property type="project" value="TreeGrafter"/>
</dbReference>
<feature type="coiled-coil region" evidence="1">
    <location>
        <begin position="395"/>
        <end position="433"/>
    </location>
</feature>
<feature type="domain" description="GBD/FH3" evidence="3">
    <location>
        <begin position="5"/>
        <end position="388"/>
    </location>
</feature>
<dbReference type="PANTHER" id="PTHR45857:SF9">
    <property type="entry name" value="MULTIPLE WING HAIRS, ISOFORM C"/>
    <property type="match status" value="1"/>
</dbReference>
<dbReference type="InterPro" id="IPR014768">
    <property type="entry name" value="GBD/FH3_dom"/>
</dbReference>
<dbReference type="OrthoDB" id="6427809at2759"/>
<protein>
    <recommendedName>
        <fullName evidence="3">GBD/FH3 domain-containing protein</fullName>
    </recommendedName>
</protein>
<dbReference type="AlphaFoldDB" id="A0A8S9WYQ9"/>
<organism evidence="4 5">
    <name type="scientific">Apolygus lucorum</name>
    <name type="common">Small green plant bug</name>
    <name type="synonym">Lygocoris lucorum</name>
    <dbReference type="NCBI Taxonomy" id="248454"/>
    <lineage>
        <taxon>Eukaryota</taxon>
        <taxon>Metazoa</taxon>
        <taxon>Ecdysozoa</taxon>
        <taxon>Arthropoda</taxon>
        <taxon>Hexapoda</taxon>
        <taxon>Insecta</taxon>
        <taxon>Pterygota</taxon>
        <taxon>Neoptera</taxon>
        <taxon>Paraneoptera</taxon>
        <taxon>Hemiptera</taxon>
        <taxon>Heteroptera</taxon>
        <taxon>Panheteroptera</taxon>
        <taxon>Cimicomorpha</taxon>
        <taxon>Miridae</taxon>
        <taxon>Mirini</taxon>
        <taxon>Apolygus</taxon>
    </lineage>
</organism>
<dbReference type="Proteomes" id="UP000466442">
    <property type="component" value="Unassembled WGS sequence"/>
</dbReference>
<gene>
    <name evidence="4" type="ORF">GE061_005812</name>
</gene>
<reference evidence="4" key="1">
    <citation type="journal article" date="2021" name="Mol. Ecol. Resour.">
        <title>Apolygus lucorum genome provides insights into omnivorousness and mesophyll feeding.</title>
        <authorList>
            <person name="Liu Y."/>
            <person name="Liu H."/>
            <person name="Wang H."/>
            <person name="Huang T."/>
            <person name="Liu B."/>
            <person name="Yang B."/>
            <person name="Yin L."/>
            <person name="Li B."/>
            <person name="Zhang Y."/>
            <person name="Zhang S."/>
            <person name="Jiang F."/>
            <person name="Zhang X."/>
            <person name="Ren Y."/>
            <person name="Wang B."/>
            <person name="Wang S."/>
            <person name="Lu Y."/>
            <person name="Wu K."/>
            <person name="Fan W."/>
            <person name="Wang G."/>
        </authorList>
    </citation>
    <scope>NUCLEOTIDE SEQUENCE</scope>
    <source>
        <strain evidence="4">12Hb</strain>
    </source>
</reference>
<dbReference type="InterPro" id="IPR043592">
    <property type="entry name" value="FMNL_animal"/>
</dbReference>
<comment type="caution">
    <text evidence="4">The sequence shown here is derived from an EMBL/GenBank/DDBJ whole genome shotgun (WGS) entry which is preliminary data.</text>
</comment>
<dbReference type="GO" id="GO:0005829">
    <property type="term" value="C:cytosol"/>
    <property type="evidence" value="ECO:0007669"/>
    <property type="project" value="TreeGrafter"/>
</dbReference>
<accession>A0A8S9WYQ9</accession>
<dbReference type="InterPro" id="IPR016024">
    <property type="entry name" value="ARM-type_fold"/>
</dbReference>
<dbReference type="EMBL" id="WIXP02000013">
    <property type="protein sequence ID" value="KAF6201364.1"/>
    <property type="molecule type" value="Genomic_DNA"/>
</dbReference>
<evidence type="ECO:0000313" key="5">
    <source>
        <dbReference type="Proteomes" id="UP000466442"/>
    </source>
</evidence>
<evidence type="ECO:0000256" key="1">
    <source>
        <dbReference type="SAM" id="Coils"/>
    </source>
</evidence>
<dbReference type="PANTHER" id="PTHR45857">
    <property type="entry name" value="FORMIN-LIKE PROTEIN"/>
    <property type="match status" value="1"/>
</dbReference>
<keyword evidence="5" id="KW-1185">Reference proteome</keyword>
<feature type="region of interest" description="Disordered" evidence="2">
    <location>
        <begin position="345"/>
        <end position="375"/>
    </location>
</feature>